<sequence>MLLAGMMLPISLGREWMQTVAGFNPLYHSVEAGRALFADDFSDGSIPLAFGLFLVLAVFSLGWAVRSIKRIAG</sequence>
<organism evidence="2 3">
    <name type="scientific">Streptosporangium lutulentum</name>
    <dbReference type="NCBI Taxonomy" id="1461250"/>
    <lineage>
        <taxon>Bacteria</taxon>
        <taxon>Bacillati</taxon>
        <taxon>Actinomycetota</taxon>
        <taxon>Actinomycetes</taxon>
        <taxon>Streptosporangiales</taxon>
        <taxon>Streptosporangiaceae</taxon>
        <taxon>Streptosporangium</taxon>
    </lineage>
</organism>
<keyword evidence="1" id="KW-0812">Transmembrane</keyword>
<protein>
    <submittedName>
        <fullName evidence="2">ABC-type multidrug transport system permease subunit</fullName>
    </submittedName>
</protein>
<feature type="transmembrane region" description="Helical" evidence="1">
    <location>
        <begin position="46"/>
        <end position="65"/>
    </location>
</feature>
<gene>
    <name evidence="2" type="ORF">J2853_005298</name>
</gene>
<comment type="caution">
    <text evidence="2">The sequence shown here is derived from an EMBL/GenBank/DDBJ whole genome shotgun (WGS) entry which is preliminary data.</text>
</comment>
<accession>A0ABT9QH47</accession>
<evidence type="ECO:0000256" key="1">
    <source>
        <dbReference type="SAM" id="Phobius"/>
    </source>
</evidence>
<evidence type="ECO:0000313" key="3">
    <source>
        <dbReference type="Proteomes" id="UP001225356"/>
    </source>
</evidence>
<keyword evidence="1" id="KW-1133">Transmembrane helix</keyword>
<reference evidence="2 3" key="1">
    <citation type="submission" date="2023-07" db="EMBL/GenBank/DDBJ databases">
        <title>Sequencing the genomes of 1000 actinobacteria strains.</title>
        <authorList>
            <person name="Klenk H.-P."/>
        </authorList>
    </citation>
    <scope>NUCLEOTIDE SEQUENCE [LARGE SCALE GENOMIC DNA]</scope>
    <source>
        <strain evidence="2 3">DSM 46740</strain>
    </source>
</reference>
<dbReference type="RefSeq" id="WP_370879336.1">
    <property type="nucleotide sequence ID" value="NZ_JAUSQU010000001.1"/>
</dbReference>
<name>A0ABT9QH47_9ACTN</name>
<keyword evidence="3" id="KW-1185">Reference proteome</keyword>
<proteinExistence type="predicted"/>
<evidence type="ECO:0000313" key="2">
    <source>
        <dbReference type="EMBL" id="MDP9846087.1"/>
    </source>
</evidence>
<dbReference type="EMBL" id="JAUSQU010000001">
    <property type="protein sequence ID" value="MDP9846087.1"/>
    <property type="molecule type" value="Genomic_DNA"/>
</dbReference>
<dbReference type="Proteomes" id="UP001225356">
    <property type="component" value="Unassembled WGS sequence"/>
</dbReference>
<keyword evidence="1" id="KW-0472">Membrane</keyword>